<comment type="caution">
    <text evidence="2">The sequence shown here is derived from an EMBL/GenBank/DDBJ whole genome shotgun (WGS) entry which is preliminary data.</text>
</comment>
<dbReference type="AlphaFoldDB" id="A0A645AN67"/>
<accession>A0A645AN67</accession>
<gene>
    <name evidence="2" type="ORF">SDC9_101265</name>
</gene>
<evidence type="ECO:0000256" key="1">
    <source>
        <dbReference type="SAM" id="MobiDB-lite"/>
    </source>
</evidence>
<organism evidence="2">
    <name type="scientific">bioreactor metagenome</name>
    <dbReference type="NCBI Taxonomy" id="1076179"/>
    <lineage>
        <taxon>unclassified sequences</taxon>
        <taxon>metagenomes</taxon>
        <taxon>ecological metagenomes</taxon>
    </lineage>
</organism>
<feature type="compositionally biased region" description="Basic and acidic residues" evidence="1">
    <location>
        <begin position="60"/>
        <end position="78"/>
    </location>
</feature>
<name>A0A645AN67_9ZZZZ</name>
<protein>
    <submittedName>
        <fullName evidence="2">Uncharacterized protein</fullName>
    </submittedName>
</protein>
<proteinExistence type="predicted"/>
<evidence type="ECO:0000313" key="2">
    <source>
        <dbReference type="EMBL" id="MPM54487.1"/>
    </source>
</evidence>
<feature type="region of interest" description="Disordered" evidence="1">
    <location>
        <begin position="55"/>
        <end position="78"/>
    </location>
</feature>
<dbReference type="EMBL" id="VSSQ01014824">
    <property type="protein sequence ID" value="MPM54487.1"/>
    <property type="molecule type" value="Genomic_DNA"/>
</dbReference>
<sequence>MYMAPAFESKMVNSWLINTTAAMMGKAKKVSVMRMMRLCINPPLTALSVPTRTPMSMAKRAMESPKIRAERDPQITAW</sequence>
<reference evidence="2" key="1">
    <citation type="submission" date="2019-08" db="EMBL/GenBank/DDBJ databases">
        <authorList>
            <person name="Kucharzyk K."/>
            <person name="Murdoch R.W."/>
            <person name="Higgins S."/>
            <person name="Loffler F."/>
        </authorList>
    </citation>
    <scope>NUCLEOTIDE SEQUENCE</scope>
</reference>